<sequence length="79" mass="9111">MELFYMCVTAVEGWKRLPRGTEGSGIGVSKRRDAVRVLIRVSGNLEKKEVNEALLVDEWGSAIATHTNRERDRQRQRQR</sequence>
<reference evidence="2" key="1">
    <citation type="submission" date="2016-06" db="EMBL/GenBank/DDBJ databases">
        <title>Parallel loss of symbiosis genes in relatives of nitrogen-fixing non-legume Parasponia.</title>
        <authorList>
            <person name="Van Velzen R."/>
            <person name="Holmer R."/>
            <person name="Bu F."/>
            <person name="Rutten L."/>
            <person name="Van Zeijl A."/>
            <person name="Liu W."/>
            <person name="Santuari L."/>
            <person name="Cao Q."/>
            <person name="Sharma T."/>
            <person name="Shen D."/>
            <person name="Roswanjaya Y."/>
            <person name="Wardhani T."/>
            <person name="Kalhor M.S."/>
            <person name="Jansen J."/>
            <person name="Van den Hoogen J."/>
            <person name="Gungor B."/>
            <person name="Hartog M."/>
            <person name="Hontelez J."/>
            <person name="Verver J."/>
            <person name="Yang W.-C."/>
            <person name="Schijlen E."/>
            <person name="Repin R."/>
            <person name="Schilthuizen M."/>
            <person name="Schranz E."/>
            <person name="Heidstra R."/>
            <person name="Miyata K."/>
            <person name="Fedorova E."/>
            <person name="Kohlen W."/>
            <person name="Bisseling T."/>
            <person name="Smit S."/>
            <person name="Geurts R."/>
        </authorList>
    </citation>
    <scope>NUCLEOTIDE SEQUENCE [LARGE SCALE GENOMIC DNA]</scope>
    <source>
        <strain evidence="2">cv. WU1-14</strain>
    </source>
</reference>
<dbReference type="Proteomes" id="UP000237105">
    <property type="component" value="Unassembled WGS sequence"/>
</dbReference>
<evidence type="ECO:0000313" key="2">
    <source>
        <dbReference type="Proteomes" id="UP000237105"/>
    </source>
</evidence>
<gene>
    <name evidence="1" type="ORF">PanWU01x14_150710</name>
</gene>
<dbReference type="EMBL" id="JXTB01000128">
    <property type="protein sequence ID" value="PON60653.1"/>
    <property type="molecule type" value="Genomic_DNA"/>
</dbReference>
<accession>A0A2P5CHZ8</accession>
<proteinExistence type="predicted"/>
<dbReference type="AlphaFoldDB" id="A0A2P5CHZ8"/>
<organism evidence="1 2">
    <name type="scientific">Parasponia andersonii</name>
    <name type="common">Sponia andersonii</name>
    <dbReference type="NCBI Taxonomy" id="3476"/>
    <lineage>
        <taxon>Eukaryota</taxon>
        <taxon>Viridiplantae</taxon>
        <taxon>Streptophyta</taxon>
        <taxon>Embryophyta</taxon>
        <taxon>Tracheophyta</taxon>
        <taxon>Spermatophyta</taxon>
        <taxon>Magnoliopsida</taxon>
        <taxon>eudicotyledons</taxon>
        <taxon>Gunneridae</taxon>
        <taxon>Pentapetalae</taxon>
        <taxon>rosids</taxon>
        <taxon>fabids</taxon>
        <taxon>Rosales</taxon>
        <taxon>Cannabaceae</taxon>
        <taxon>Parasponia</taxon>
    </lineage>
</organism>
<protein>
    <submittedName>
        <fullName evidence="1">Uncharacterized protein</fullName>
    </submittedName>
</protein>
<evidence type="ECO:0000313" key="1">
    <source>
        <dbReference type="EMBL" id="PON60653.1"/>
    </source>
</evidence>
<comment type="caution">
    <text evidence="1">The sequence shown here is derived from an EMBL/GenBank/DDBJ whole genome shotgun (WGS) entry which is preliminary data.</text>
</comment>
<name>A0A2P5CHZ8_PARAD</name>
<keyword evidence="2" id="KW-1185">Reference proteome</keyword>